<sequence length="155" mass="17659">MKGVLEDRLIHQCLDIVLKSLKQAARKGIMLSDPIGQSRYCFTALASYIADTPEAMMLETVGGKMSPVTMAMYKHFGDDFQHEPRMKSMTLAQLAIVHSHANLLDLEAFFCEVQKFCLNGVAKLFFQDWILAEPSHFFTPESLHHLHKEFFDHNA</sequence>
<dbReference type="Pfam" id="PF18759">
    <property type="entry name" value="Plavaka"/>
    <property type="match status" value="1"/>
</dbReference>
<dbReference type="GeneID" id="64660898"/>
<protein>
    <submittedName>
        <fullName evidence="1">Uncharacterized protein</fullName>
    </submittedName>
</protein>
<evidence type="ECO:0000313" key="2">
    <source>
        <dbReference type="Proteomes" id="UP001195769"/>
    </source>
</evidence>
<dbReference type="InterPro" id="IPR041078">
    <property type="entry name" value="Plavaka"/>
</dbReference>
<reference evidence="1" key="1">
    <citation type="journal article" date="2020" name="New Phytol.">
        <title>Comparative genomics reveals dynamic genome evolution in host specialist ectomycorrhizal fungi.</title>
        <authorList>
            <person name="Lofgren L.A."/>
            <person name="Nguyen N.H."/>
            <person name="Vilgalys R."/>
            <person name="Ruytinx J."/>
            <person name="Liao H.L."/>
            <person name="Branco S."/>
            <person name="Kuo A."/>
            <person name="LaButti K."/>
            <person name="Lipzen A."/>
            <person name="Andreopoulos W."/>
            <person name="Pangilinan J."/>
            <person name="Riley R."/>
            <person name="Hundley H."/>
            <person name="Na H."/>
            <person name="Barry K."/>
            <person name="Grigoriev I.V."/>
            <person name="Stajich J.E."/>
            <person name="Kennedy P.G."/>
        </authorList>
    </citation>
    <scope>NUCLEOTIDE SEQUENCE</scope>
    <source>
        <strain evidence="1">FC203</strain>
    </source>
</reference>
<evidence type="ECO:0000313" key="1">
    <source>
        <dbReference type="EMBL" id="KAG1903189.1"/>
    </source>
</evidence>
<accession>A0AAD4EBG0</accession>
<organism evidence="1 2">
    <name type="scientific">Suillus fuscotomentosus</name>
    <dbReference type="NCBI Taxonomy" id="1912939"/>
    <lineage>
        <taxon>Eukaryota</taxon>
        <taxon>Fungi</taxon>
        <taxon>Dikarya</taxon>
        <taxon>Basidiomycota</taxon>
        <taxon>Agaricomycotina</taxon>
        <taxon>Agaricomycetes</taxon>
        <taxon>Agaricomycetidae</taxon>
        <taxon>Boletales</taxon>
        <taxon>Suillineae</taxon>
        <taxon>Suillaceae</taxon>
        <taxon>Suillus</taxon>
    </lineage>
</organism>
<dbReference type="RefSeq" id="XP_041228764.1">
    <property type="nucleotide sequence ID" value="XM_041366600.1"/>
</dbReference>
<comment type="caution">
    <text evidence="1">The sequence shown here is derived from an EMBL/GenBank/DDBJ whole genome shotgun (WGS) entry which is preliminary data.</text>
</comment>
<keyword evidence="2" id="KW-1185">Reference proteome</keyword>
<dbReference type="EMBL" id="JABBWK010000014">
    <property type="protein sequence ID" value="KAG1903189.1"/>
    <property type="molecule type" value="Genomic_DNA"/>
</dbReference>
<name>A0AAD4EBG0_9AGAM</name>
<dbReference type="AlphaFoldDB" id="A0AAD4EBG0"/>
<dbReference type="Proteomes" id="UP001195769">
    <property type="component" value="Unassembled WGS sequence"/>
</dbReference>
<proteinExistence type="predicted"/>
<gene>
    <name evidence="1" type="ORF">F5891DRAFT_1185830</name>
</gene>